<gene>
    <name evidence="1" type="ORF">PVAP13_5NG425140</name>
</gene>
<evidence type="ECO:0000313" key="2">
    <source>
        <dbReference type="Proteomes" id="UP000823388"/>
    </source>
</evidence>
<comment type="caution">
    <text evidence="1">The sequence shown here is derived from an EMBL/GenBank/DDBJ whole genome shotgun (WGS) entry which is preliminary data.</text>
</comment>
<protein>
    <submittedName>
        <fullName evidence="1">Uncharacterized protein</fullName>
    </submittedName>
</protein>
<dbReference type="AlphaFoldDB" id="A0A8T0RVV3"/>
<evidence type="ECO:0000313" key="1">
    <source>
        <dbReference type="EMBL" id="KAG2590682.1"/>
    </source>
</evidence>
<keyword evidence="2" id="KW-1185">Reference proteome</keyword>
<sequence length="93" mass="10289">MKKFKPRCVFVANADEGDTFGTPVLDVLPSKETTSGTAVVNSNIGATYDSGIWDPDDALEEEDLDCKQPDEYDQTSYIDDEARVFHERAVQGL</sequence>
<name>A0A8T0RVV3_PANVG</name>
<dbReference type="Proteomes" id="UP000823388">
    <property type="component" value="Chromosome 5N"/>
</dbReference>
<dbReference type="EMBL" id="CM029046">
    <property type="protein sequence ID" value="KAG2590682.1"/>
    <property type="molecule type" value="Genomic_DNA"/>
</dbReference>
<proteinExistence type="predicted"/>
<organism evidence="1 2">
    <name type="scientific">Panicum virgatum</name>
    <name type="common">Blackwell switchgrass</name>
    <dbReference type="NCBI Taxonomy" id="38727"/>
    <lineage>
        <taxon>Eukaryota</taxon>
        <taxon>Viridiplantae</taxon>
        <taxon>Streptophyta</taxon>
        <taxon>Embryophyta</taxon>
        <taxon>Tracheophyta</taxon>
        <taxon>Spermatophyta</taxon>
        <taxon>Magnoliopsida</taxon>
        <taxon>Liliopsida</taxon>
        <taxon>Poales</taxon>
        <taxon>Poaceae</taxon>
        <taxon>PACMAD clade</taxon>
        <taxon>Panicoideae</taxon>
        <taxon>Panicodae</taxon>
        <taxon>Paniceae</taxon>
        <taxon>Panicinae</taxon>
        <taxon>Panicum</taxon>
        <taxon>Panicum sect. Hiantes</taxon>
    </lineage>
</organism>
<reference evidence="1" key="1">
    <citation type="submission" date="2020-05" db="EMBL/GenBank/DDBJ databases">
        <title>WGS assembly of Panicum virgatum.</title>
        <authorList>
            <person name="Lovell J.T."/>
            <person name="Jenkins J."/>
            <person name="Shu S."/>
            <person name="Juenger T.E."/>
            <person name="Schmutz J."/>
        </authorList>
    </citation>
    <scope>NUCLEOTIDE SEQUENCE</scope>
    <source>
        <strain evidence="1">AP13</strain>
    </source>
</reference>
<accession>A0A8T0RVV3</accession>